<dbReference type="PANTHER" id="PTHR13178">
    <property type="entry name" value="NADH-UBIQUINONE OXIDOREDUCTASE SGDH SUBUNIT"/>
    <property type="match status" value="1"/>
</dbReference>
<evidence type="ECO:0000256" key="1">
    <source>
        <dbReference type="ARBA" id="ARBA00003195"/>
    </source>
</evidence>
<organism evidence="19">
    <name type="scientific">Dendroctonus ponderosae</name>
    <name type="common">Mountain pine beetle</name>
    <dbReference type="NCBI Taxonomy" id="77166"/>
    <lineage>
        <taxon>Eukaryota</taxon>
        <taxon>Metazoa</taxon>
        <taxon>Ecdysozoa</taxon>
        <taxon>Arthropoda</taxon>
        <taxon>Hexapoda</taxon>
        <taxon>Insecta</taxon>
        <taxon>Pterygota</taxon>
        <taxon>Neoptera</taxon>
        <taxon>Endopterygota</taxon>
        <taxon>Coleoptera</taxon>
        <taxon>Polyphaga</taxon>
        <taxon>Cucujiformia</taxon>
        <taxon>Curculionidae</taxon>
        <taxon>Scolytinae</taxon>
        <taxon>Dendroctonus</taxon>
    </lineage>
</organism>
<dbReference type="GO" id="GO:0005743">
    <property type="term" value="C:mitochondrial inner membrane"/>
    <property type="evidence" value="ECO:0007669"/>
    <property type="project" value="UniProtKB-SubCell"/>
</dbReference>
<keyword evidence="13" id="KW-0496">Mitochondrion</keyword>
<evidence type="ECO:0000256" key="12">
    <source>
        <dbReference type="ARBA" id="ARBA00022989"/>
    </source>
</evidence>
<keyword evidence="12 18" id="KW-1133">Transmembrane helix</keyword>
<evidence type="ECO:0000256" key="17">
    <source>
        <dbReference type="SAM" id="Coils"/>
    </source>
</evidence>
<comment type="similarity">
    <text evidence="3">Belongs to the complex I NDUFB5 subunit family.</text>
</comment>
<evidence type="ECO:0000256" key="10">
    <source>
        <dbReference type="ARBA" id="ARBA00022946"/>
    </source>
</evidence>
<evidence type="ECO:0000256" key="14">
    <source>
        <dbReference type="ARBA" id="ARBA00023136"/>
    </source>
</evidence>
<keyword evidence="11" id="KW-0249">Electron transport</keyword>
<evidence type="ECO:0000313" key="19">
    <source>
        <dbReference type="EMBL" id="AEE61604.1"/>
    </source>
</evidence>
<dbReference type="Pfam" id="PF09781">
    <property type="entry name" value="NDUF_B5"/>
    <property type="match status" value="1"/>
</dbReference>
<proteinExistence type="evidence at transcript level"/>
<keyword evidence="17" id="KW-0175">Coiled coil</keyword>
<evidence type="ECO:0000256" key="13">
    <source>
        <dbReference type="ARBA" id="ARBA00023128"/>
    </source>
</evidence>
<keyword evidence="14 18" id="KW-0472">Membrane</keyword>
<accession>J3JTT2</accession>
<keyword evidence="6" id="KW-0813">Transport</keyword>
<sequence length="178" mass="21504">MTLLSKIRPLLRSWTAGQKLAMQRQMSEHRVFPMQPSKWQWTIFKDMFNFYVVLGAIPCVLFTIYMNLFVGPATLTPIPEEYTPKYWEYYRNPITRFLARYINHAPQQDYEKFLTYLHVEQEKIMLRKLENEILNKMKERNDYQAYYYQPIVAKYYRATREASEVIEKLENPLPNGQP</sequence>
<dbReference type="EMBL" id="BT126641">
    <property type="protein sequence ID" value="AEE61604.1"/>
    <property type="molecule type" value="mRNA"/>
</dbReference>
<comment type="function">
    <text evidence="1">Accessory subunit of the mitochondrial membrane respiratory chain NADH dehydrogenase (Complex I), that is believed not to be involved in catalysis. Complex I functions in the transfer of electrons from NADH to the respiratory chain. The immediate electron acceptor for the enzyme is believed to be ubiquinone.</text>
</comment>
<keyword evidence="7" id="KW-0679">Respiratory chain</keyword>
<dbReference type="InterPro" id="IPR019173">
    <property type="entry name" value="NADH_UbQ_OxRdtase_B5_su"/>
</dbReference>
<evidence type="ECO:0000256" key="11">
    <source>
        <dbReference type="ARBA" id="ARBA00022982"/>
    </source>
</evidence>
<protein>
    <recommendedName>
        <fullName evidence="5">NADH dehydrogenase [ubiquinone] 1 beta subcomplex subunit 5, mitochondrial</fullName>
    </recommendedName>
    <alternativeName>
        <fullName evidence="16">Complex I-SGDH</fullName>
    </alternativeName>
    <alternativeName>
        <fullName evidence="15">NADH-ubiquinone oxidoreductase SGDH subunit</fullName>
    </alternativeName>
</protein>
<evidence type="ECO:0000256" key="16">
    <source>
        <dbReference type="ARBA" id="ARBA00032550"/>
    </source>
</evidence>
<evidence type="ECO:0000256" key="5">
    <source>
        <dbReference type="ARBA" id="ARBA00015175"/>
    </source>
</evidence>
<comment type="subcellular location">
    <subcellularLocation>
        <location evidence="2">Mitochondrion inner membrane</location>
        <topology evidence="2">Single-pass membrane protein</topology>
    </subcellularLocation>
</comment>
<dbReference type="HOGENOM" id="CLU_100260_0_0_1"/>
<evidence type="ECO:0000256" key="4">
    <source>
        <dbReference type="ARBA" id="ARBA00011533"/>
    </source>
</evidence>
<evidence type="ECO:0000256" key="3">
    <source>
        <dbReference type="ARBA" id="ARBA00007152"/>
    </source>
</evidence>
<evidence type="ECO:0000256" key="15">
    <source>
        <dbReference type="ARBA" id="ARBA00032395"/>
    </source>
</evidence>
<evidence type="ECO:0000256" key="6">
    <source>
        <dbReference type="ARBA" id="ARBA00022448"/>
    </source>
</evidence>
<name>J3JTT2_DENPD</name>
<feature type="transmembrane region" description="Helical" evidence="18">
    <location>
        <begin position="48"/>
        <end position="70"/>
    </location>
</feature>
<feature type="coiled-coil region" evidence="17">
    <location>
        <begin position="119"/>
        <end position="146"/>
    </location>
</feature>
<dbReference type="PANTHER" id="PTHR13178:SF0">
    <property type="entry name" value="NADH DEHYDROGENASE [UBIQUINONE] 1 BETA SUBCOMPLEX SUBUNIT 5, MITOCHONDRIAL"/>
    <property type="match status" value="1"/>
</dbReference>
<dbReference type="OrthoDB" id="9995605at2759"/>
<evidence type="ECO:0000256" key="8">
    <source>
        <dbReference type="ARBA" id="ARBA00022692"/>
    </source>
</evidence>
<evidence type="ECO:0000256" key="7">
    <source>
        <dbReference type="ARBA" id="ARBA00022660"/>
    </source>
</evidence>
<keyword evidence="9" id="KW-0999">Mitochondrion inner membrane</keyword>
<evidence type="ECO:0000256" key="2">
    <source>
        <dbReference type="ARBA" id="ARBA00004434"/>
    </source>
</evidence>
<evidence type="ECO:0000256" key="9">
    <source>
        <dbReference type="ARBA" id="ARBA00022792"/>
    </source>
</evidence>
<keyword evidence="10" id="KW-0809">Transit peptide</keyword>
<dbReference type="AlphaFoldDB" id="J3JTT2"/>
<evidence type="ECO:0000256" key="18">
    <source>
        <dbReference type="SAM" id="Phobius"/>
    </source>
</evidence>
<keyword evidence="8 18" id="KW-0812">Transmembrane</keyword>
<reference evidence="19" key="1">
    <citation type="journal article" date="2012" name="Insect Biochem. Mol. Biol.">
        <title>Transcriptome and full-length cDNA resources for the mountain pine beetle, Dendroctonus ponderosae Hopkins, a major insect pest of pine forests.</title>
        <authorList>
            <person name="Keeling C.I."/>
            <person name="Henderson H."/>
            <person name="Li M."/>
            <person name="Yuen M."/>
            <person name="Clark E.L."/>
            <person name="Fraser J.D."/>
            <person name="Huber D.P."/>
            <person name="Liao N.Y."/>
            <person name="Roderick Docking T."/>
            <person name="Birol I."/>
            <person name="Chan S.K."/>
            <person name="Taylor G.A."/>
            <person name="Palmquist D."/>
            <person name="Jones S.J."/>
            <person name="Bohlmann J."/>
        </authorList>
    </citation>
    <scope>NUCLEOTIDE SEQUENCE</scope>
    <source>
        <tissue evidence="19">Midgut and adhering fatbody of emerged adults of both sexes after feeding on lodgepole pine for up to 64 h</tissue>
    </source>
</reference>
<comment type="subunit">
    <text evidence="4">Complex I is composed of 45 different subunits.</text>
</comment>